<proteinExistence type="predicted"/>
<evidence type="ECO:0000313" key="3">
    <source>
        <dbReference type="EMBL" id="TQQ79037.1"/>
    </source>
</evidence>
<sequence>MPNTPPTDTIPFDDTAFEHLYELYHKNLPPLLSDAMLAPKSTTTQSSASTKEYRRAERVPLASPETSALSAAIAQRASYTDATERRPITDSELATLLTYAYGPIRDAAGGTNAGDSRRPVASAGACYPLELYPIVLDSPDIESGIYHYAGHEDVLEQLDAGDYSEWLREHWTWITDEAVAAAIVITARLGYSADRYGEMAYLFAAIEAGAVIQTLQLLATELGIGSRPHNGLDYPGINEQLQLPSDEYLLSTVVFAGQPPGDSG</sequence>
<dbReference type="Pfam" id="PF00881">
    <property type="entry name" value="Nitroreductase"/>
    <property type="match status" value="1"/>
</dbReference>
<protein>
    <submittedName>
        <fullName evidence="3">SagB/ThcOx family dehydrogenase</fullName>
    </submittedName>
</protein>
<keyword evidence="4" id="KW-1185">Reference proteome</keyword>
<evidence type="ECO:0000259" key="2">
    <source>
        <dbReference type="Pfam" id="PF00881"/>
    </source>
</evidence>
<dbReference type="InterPro" id="IPR000415">
    <property type="entry name" value="Nitroreductase-like"/>
</dbReference>
<dbReference type="InterPro" id="IPR020051">
    <property type="entry name" value="SagB-type_dehydrogenase"/>
</dbReference>
<dbReference type="EMBL" id="SESI01000004">
    <property type="protein sequence ID" value="TQQ79037.1"/>
    <property type="molecule type" value="Genomic_DNA"/>
</dbReference>
<dbReference type="SUPFAM" id="SSF55469">
    <property type="entry name" value="FMN-dependent nitroreductase-like"/>
    <property type="match status" value="1"/>
</dbReference>
<comment type="caution">
    <text evidence="3">The sequence shown here is derived from an EMBL/GenBank/DDBJ whole genome shotgun (WGS) entry which is preliminary data.</text>
</comment>
<dbReference type="PANTHER" id="PTHR43745">
    <property type="entry name" value="NITROREDUCTASE MJ1384-RELATED"/>
    <property type="match status" value="1"/>
</dbReference>
<dbReference type="InterPro" id="IPR029479">
    <property type="entry name" value="Nitroreductase"/>
</dbReference>
<evidence type="ECO:0000256" key="1">
    <source>
        <dbReference type="SAM" id="MobiDB-lite"/>
    </source>
</evidence>
<dbReference type="InterPro" id="IPR052544">
    <property type="entry name" value="Bacteriocin_Proc_Enz"/>
</dbReference>
<feature type="region of interest" description="Disordered" evidence="1">
    <location>
        <begin position="40"/>
        <end position="61"/>
    </location>
</feature>
<dbReference type="PANTHER" id="PTHR43745:SF2">
    <property type="entry name" value="NITROREDUCTASE MJ1384-RELATED"/>
    <property type="match status" value="1"/>
</dbReference>
<feature type="domain" description="Nitroreductase" evidence="2">
    <location>
        <begin position="75"/>
        <end position="254"/>
    </location>
</feature>
<gene>
    <name evidence="3" type="ORF">EWF95_12975</name>
</gene>
<dbReference type="Proteomes" id="UP000315385">
    <property type="component" value="Unassembled WGS sequence"/>
</dbReference>
<dbReference type="AlphaFoldDB" id="A0A544QL33"/>
<dbReference type="OrthoDB" id="10206at2157"/>
<feature type="compositionally biased region" description="Low complexity" evidence="1">
    <location>
        <begin position="41"/>
        <end position="50"/>
    </location>
</feature>
<dbReference type="GO" id="GO:0016491">
    <property type="term" value="F:oxidoreductase activity"/>
    <property type="evidence" value="ECO:0007669"/>
    <property type="project" value="InterPro"/>
</dbReference>
<dbReference type="CDD" id="cd02142">
    <property type="entry name" value="McbC_SagB-like_oxidoreductase"/>
    <property type="match status" value="1"/>
</dbReference>
<accession>A0A544QL33</accession>
<reference evidence="3 4" key="1">
    <citation type="submission" date="2019-02" db="EMBL/GenBank/DDBJ databases">
        <title>Halonotius sp. a new haloqrchaeon isolated from saline water.</title>
        <authorList>
            <person name="Duran-Viseras A."/>
            <person name="Sanchez-Porro C."/>
            <person name="Ventosa A."/>
        </authorList>
    </citation>
    <scope>NUCLEOTIDE SEQUENCE [LARGE SCALE GENOMIC DNA]</scope>
    <source>
        <strain evidence="3 4">F9-27</strain>
    </source>
</reference>
<organism evidence="3 4">
    <name type="scientific">Halonotius roseus</name>
    <dbReference type="NCBI Taxonomy" id="2511997"/>
    <lineage>
        <taxon>Archaea</taxon>
        <taxon>Methanobacteriati</taxon>
        <taxon>Methanobacteriota</taxon>
        <taxon>Stenosarchaea group</taxon>
        <taxon>Halobacteria</taxon>
        <taxon>Halobacteriales</taxon>
        <taxon>Haloferacaceae</taxon>
        <taxon>Halonotius</taxon>
    </lineage>
</organism>
<dbReference type="Gene3D" id="3.40.109.10">
    <property type="entry name" value="NADH Oxidase"/>
    <property type="match status" value="1"/>
</dbReference>
<name>A0A544QL33_9EURY</name>
<dbReference type="NCBIfam" id="TIGR03605">
    <property type="entry name" value="antibiot_sagB"/>
    <property type="match status" value="1"/>
</dbReference>
<dbReference type="RefSeq" id="WP_142444510.1">
    <property type="nucleotide sequence ID" value="NZ_SESI01000004.1"/>
</dbReference>
<evidence type="ECO:0000313" key="4">
    <source>
        <dbReference type="Proteomes" id="UP000315385"/>
    </source>
</evidence>